<dbReference type="ChiTaRS" id="TET2">
    <property type="organism name" value="human"/>
</dbReference>
<accession>L8E8T1</accession>
<proteinExistence type="predicted"/>
<dbReference type="OrthoDB" id="8854879at2759"/>
<organism evidence="1">
    <name type="scientific">Homo sapiens</name>
    <name type="common">Human</name>
    <dbReference type="NCBI Taxonomy" id="9606"/>
    <lineage>
        <taxon>Eukaryota</taxon>
        <taxon>Metazoa</taxon>
        <taxon>Chordata</taxon>
        <taxon>Craniata</taxon>
        <taxon>Vertebrata</taxon>
        <taxon>Euteleostomi</taxon>
        <taxon>Mammalia</taxon>
        <taxon>Eutheria</taxon>
        <taxon>Euarchontoglires</taxon>
        <taxon>Primates</taxon>
        <taxon>Haplorrhini</taxon>
        <taxon>Catarrhini</taxon>
        <taxon>Hominidae</taxon>
        <taxon>Homo</taxon>
    </lineage>
</organism>
<protein>
    <submittedName>
        <fullName evidence="1">Alternative protein TET2</fullName>
    </submittedName>
</protein>
<dbReference type="EMBL" id="HF584062">
    <property type="protein sequence ID" value="CCQ43559.1"/>
    <property type="molecule type" value="Genomic_DNA"/>
</dbReference>
<name>L8E8T1_HUMAN</name>
<evidence type="ECO:0000313" key="1">
    <source>
        <dbReference type="EMBL" id="CCQ43559.1"/>
    </source>
</evidence>
<dbReference type="AlphaFoldDB" id="L8E8T1"/>
<gene>
    <name evidence="1" type="primary">TET2</name>
</gene>
<sequence>MPENPGMNRNRPARLPATRYWHRLQREVPLWLSHLIIKCQSRKTGKVWYKKRTTELNSPSVANEYLSLSFLLP</sequence>
<reference evidence="1" key="1">
    <citation type="journal article" date="2013" name="PLoS ONE">
        <title>Direct detection of alternative open reading frames translation products in human significantly expands the proteome.</title>
        <authorList>
            <person name="Vanderperre B."/>
            <person name="Lucier J.-F."/>
            <person name="Motard J."/>
            <person name="Tremblay G."/>
            <person name="Vanderperre S."/>
            <person name="Wisztorski M."/>
            <person name="Salzet M."/>
            <person name="Boisvert F.-M."/>
            <person name="Roucou X."/>
        </authorList>
    </citation>
    <scope>NUCLEOTIDE SEQUENCE</scope>
</reference>